<dbReference type="SUPFAM" id="SSF53335">
    <property type="entry name" value="S-adenosyl-L-methionine-dependent methyltransferases"/>
    <property type="match status" value="1"/>
</dbReference>
<organism evidence="10">
    <name type="scientific">Moraxella bovis</name>
    <dbReference type="NCBI Taxonomy" id="476"/>
    <lineage>
        <taxon>Bacteria</taxon>
        <taxon>Pseudomonadati</taxon>
        <taxon>Pseudomonadota</taxon>
        <taxon>Gammaproteobacteria</taxon>
        <taxon>Moraxellales</taxon>
        <taxon>Moraxellaceae</taxon>
        <taxon>Moraxella</taxon>
    </lineage>
</organism>
<dbReference type="GO" id="GO:0008170">
    <property type="term" value="F:N-methyltransferase activity"/>
    <property type="evidence" value="ECO:0007669"/>
    <property type="project" value="InterPro"/>
</dbReference>
<evidence type="ECO:0000256" key="4">
    <source>
        <dbReference type="ARBA" id="ARBA00022691"/>
    </source>
</evidence>
<evidence type="ECO:0000256" key="6">
    <source>
        <dbReference type="ARBA" id="ARBA00023125"/>
    </source>
</evidence>
<dbReference type="InterPro" id="IPR017985">
    <property type="entry name" value="MeTrfase_CN4_CS"/>
</dbReference>
<dbReference type="GO" id="GO:0009307">
    <property type="term" value="P:DNA restriction-modification system"/>
    <property type="evidence" value="ECO:0007669"/>
    <property type="project" value="UniProtKB-KW"/>
</dbReference>
<proteinExistence type="inferred from homology"/>
<protein>
    <recommendedName>
        <fullName evidence="8">Methyltransferase</fullName>
        <ecNumber evidence="8">2.1.1.-</ecNumber>
    </recommendedName>
</protein>
<dbReference type="PRINTS" id="PR00508">
    <property type="entry name" value="S21N4MTFRASE"/>
</dbReference>
<evidence type="ECO:0000256" key="7">
    <source>
        <dbReference type="ARBA" id="ARBA00049120"/>
    </source>
</evidence>
<evidence type="ECO:0000256" key="1">
    <source>
        <dbReference type="ARBA" id="ARBA00010203"/>
    </source>
</evidence>
<evidence type="ECO:0000256" key="3">
    <source>
        <dbReference type="ARBA" id="ARBA00022679"/>
    </source>
</evidence>
<comment type="similarity">
    <text evidence="1">Belongs to the N(4)/N(6)-methyltransferase family. N(4) subfamily.</text>
</comment>
<dbReference type="InterPro" id="IPR002941">
    <property type="entry name" value="DNA_methylase_N4/N6"/>
</dbReference>
<comment type="catalytic activity">
    <reaction evidence="7">
        <text>a 2'-deoxycytidine in DNA + S-adenosyl-L-methionine = an N(4)-methyl-2'-deoxycytidine in DNA + S-adenosyl-L-homocysteine + H(+)</text>
        <dbReference type="Rhea" id="RHEA:16857"/>
        <dbReference type="Rhea" id="RHEA-COMP:11369"/>
        <dbReference type="Rhea" id="RHEA-COMP:13674"/>
        <dbReference type="ChEBI" id="CHEBI:15378"/>
        <dbReference type="ChEBI" id="CHEBI:57856"/>
        <dbReference type="ChEBI" id="CHEBI:59789"/>
        <dbReference type="ChEBI" id="CHEBI:85452"/>
        <dbReference type="ChEBI" id="CHEBI:137933"/>
        <dbReference type="EC" id="2.1.1.113"/>
    </reaction>
</comment>
<dbReference type="InterPro" id="IPR001091">
    <property type="entry name" value="RM_Methyltransferase"/>
</dbReference>
<keyword evidence="2 10" id="KW-0489">Methyltransferase</keyword>
<dbReference type="Pfam" id="PF01555">
    <property type="entry name" value="N6_N4_Mtase"/>
    <property type="match status" value="1"/>
</dbReference>
<dbReference type="GO" id="GO:0032259">
    <property type="term" value="P:methylation"/>
    <property type="evidence" value="ECO:0007669"/>
    <property type="project" value="UniProtKB-KW"/>
</dbReference>
<sequence length="273" mass="32126">MNTIFFKDSRNMQEVPNNSVHLIITSPPYFNIKDYAKDGYQLNSHSNKHSQQIGDIDSYEYYLSEMLKVWQECERVLKPNGKLVINTPLMPMLKKEMNTHYTRHIFDLNSDIQQTILKNTKLFLMDTYLWNRTNSSKKLMFGSYPYPRNFYAQNTTEFITIYVKDGKPDKVSDEIKEKSKLSKQEWVEYTKQIWDIPIPSKNDLAFGVHSAIMPEEIPRRLIKLYSFYDDTVLDPFAGSGTTLKVAKELGRRYIGYELMEQYSEVICKKLESI</sequence>
<accession>A0A097J9V0</accession>
<dbReference type="PANTHER" id="PTHR13370:SF3">
    <property type="entry name" value="TRNA (GUANINE(10)-N2)-METHYLTRANSFERASE HOMOLOG"/>
    <property type="match status" value="1"/>
</dbReference>
<dbReference type="GO" id="GO:0005737">
    <property type="term" value="C:cytoplasm"/>
    <property type="evidence" value="ECO:0007669"/>
    <property type="project" value="TreeGrafter"/>
</dbReference>
<dbReference type="PANTHER" id="PTHR13370">
    <property type="entry name" value="RNA METHYLASE-RELATED"/>
    <property type="match status" value="1"/>
</dbReference>
<name>A0A097J9V0_MORBO</name>
<dbReference type="EMBL" id="KM192157">
    <property type="protein sequence ID" value="AIT76554.1"/>
    <property type="molecule type" value="Genomic_DNA"/>
</dbReference>
<keyword evidence="6" id="KW-0238">DNA-binding</keyword>
<reference evidence="10" key="1">
    <citation type="submission" date="2014-07" db="EMBL/GenBank/DDBJ databases">
        <authorList>
            <person name="Furmanek-Blaszk B."/>
            <person name="Sektas M."/>
        </authorList>
    </citation>
    <scope>NUCLEOTIDE SEQUENCE</scope>
    <source>
        <strain evidence="10">ATCC 10900</strain>
    </source>
</reference>
<keyword evidence="3 10" id="KW-0808">Transferase</keyword>
<keyword evidence="4" id="KW-0949">S-adenosyl-L-methionine</keyword>
<evidence type="ECO:0000256" key="2">
    <source>
        <dbReference type="ARBA" id="ARBA00022603"/>
    </source>
</evidence>
<dbReference type="GO" id="GO:0003677">
    <property type="term" value="F:DNA binding"/>
    <property type="evidence" value="ECO:0007669"/>
    <property type="project" value="UniProtKB-KW"/>
</dbReference>
<keyword evidence="5" id="KW-0680">Restriction system</keyword>
<evidence type="ECO:0000256" key="5">
    <source>
        <dbReference type="ARBA" id="ARBA00022747"/>
    </source>
</evidence>
<dbReference type="GO" id="GO:0015667">
    <property type="term" value="F:site-specific DNA-methyltransferase (cytosine-N4-specific) activity"/>
    <property type="evidence" value="ECO:0007669"/>
    <property type="project" value="UniProtKB-EC"/>
</dbReference>
<dbReference type="InterPro" id="IPR029063">
    <property type="entry name" value="SAM-dependent_MTases_sf"/>
</dbReference>
<dbReference type="Gene3D" id="3.40.50.150">
    <property type="entry name" value="Vaccinia Virus protein VP39"/>
    <property type="match status" value="1"/>
</dbReference>
<evidence type="ECO:0000256" key="8">
    <source>
        <dbReference type="RuleBase" id="RU362026"/>
    </source>
</evidence>
<dbReference type="EC" id="2.1.1.-" evidence="8"/>
<evidence type="ECO:0000259" key="9">
    <source>
        <dbReference type="Pfam" id="PF01555"/>
    </source>
</evidence>
<dbReference type="AlphaFoldDB" id="A0A097J9V0"/>
<feature type="domain" description="DNA methylase N-4/N-6" evidence="9">
    <location>
        <begin position="20"/>
        <end position="266"/>
    </location>
</feature>
<evidence type="ECO:0000313" key="10">
    <source>
        <dbReference type="EMBL" id="AIT76554.1"/>
    </source>
</evidence>
<dbReference type="PROSITE" id="PS00093">
    <property type="entry name" value="N4_MTASE"/>
    <property type="match status" value="1"/>
</dbReference>
<gene>
    <name evidence="10" type="primary">mboIIM2</name>
</gene>